<dbReference type="InterPro" id="IPR035940">
    <property type="entry name" value="CAP_sf"/>
</dbReference>
<dbReference type="Proteomes" id="UP000230179">
    <property type="component" value="Unassembled WGS sequence"/>
</dbReference>
<feature type="transmembrane region" description="Helical" evidence="1">
    <location>
        <begin position="16"/>
        <end position="40"/>
    </location>
</feature>
<evidence type="ECO:0000256" key="1">
    <source>
        <dbReference type="SAM" id="Phobius"/>
    </source>
</evidence>
<keyword evidence="1" id="KW-0472">Membrane</keyword>
<dbReference type="SUPFAM" id="SSF55797">
    <property type="entry name" value="PR-1-like"/>
    <property type="match status" value="1"/>
</dbReference>
<dbReference type="AlphaFoldDB" id="A0A2H0U9Z8"/>
<keyword evidence="1" id="KW-1133">Transmembrane helix</keyword>
<gene>
    <name evidence="3" type="ORF">COU19_01405</name>
</gene>
<feature type="transmembrane region" description="Helical" evidence="1">
    <location>
        <begin position="265"/>
        <end position="282"/>
    </location>
</feature>
<keyword evidence="1" id="KW-0812">Transmembrane</keyword>
<dbReference type="Gene3D" id="3.40.33.10">
    <property type="entry name" value="CAP"/>
    <property type="match status" value="1"/>
</dbReference>
<feature type="transmembrane region" description="Helical" evidence="1">
    <location>
        <begin position="294"/>
        <end position="321"/>
    </location>
</feature>
<evidence type="ECO:0000313" key="4">
    <source>
        <dbReference type="Proteomes" id="UP000230179"/>
    </source>
</evidence>
<evidence type="ECO:0000313" key="3">
    <source>
        <dbReference type="EMBL" id="PIR83229.1"/>
    </source>
</evidence>
<feature type="domain" description="SCP" evidence="2">
    <location>
        <begin position="59"/>
        <end position="172"/>
    </location>
</feature>
<reference evidence="4" key="1">
    <citation type="submission" date="2017-09" db="EMBL/GenBank/DDBJ databases">
        <title>Depth-based differentiation of microbial function through sediment-hosted aquifers and enrichment of novel symbionts in the deep terrestrial subsurface.</title>
        <authorList>
            <person name="Probst A.J."/>
            <person name="Ladd B."/>
            <person name="Jarett J.K."/>
            <person name="Geller-Mcgrath D.E."/>
            <person name="Sieber C.M.K."/>
            <person name="Emerson J.B."/>
            <person name="Anantharaman K."/>
            <person name="Thomas B.C."/>
            <person name="Malmstrom R."/>
            <person name="Stieglmeier M."/>
            <person name="Klingl A."/>
            <person name="Woyke T."/>
            <person name="Ryan C.M."/>
            <person name="Banfield J.F."/>
        </authorList>
    </citation>
    <scope>NUCLEOTIDE SEQUENCE [LARGE SCALE GENOMIC DNA]</scope>
</reference>
<dbReference type="EMBL" id="PFBL01000011">
    <property type="protein sequence ID" value="PIR83229.1"/>
    <property type="molecule type" value="Genomic_DNA"/>
</dbReference>
<sequence length="324" mass="34684">MKPFAYLRKHKEGDNVPYVVGGVVELLLFAIISIFGLIVADHFLLESSSLASVISSVLVDLTNGDRVAHQLGGLAVSPALTAAAQAKANDMAEKGYFAHTSPIDGKNSWYWFQQAGYTFTYAGENLAVDFSDSVDVERAWMNSPTHRANVLNGHFTQIGIAVARGTYEGRSTLFVAEMFGTPASVRQQNRVVTLSSSTIPPTELALATASAPSSSTETVTPAAPVTTTTANLVLGSEATGLVAPTGPTAAWWQHLITAPKTALQYAYYVLSIIIVLILVYVTELEFHRRHLRHVAAALALLLLMVALLVFANSVLFAQPIIAAV</sequence>
<organism evidence="3 4">
    <name type="scientific">Candidatus Kaiserbacteria bacterium CG10_big_fil_rev_8_21_14_0_10_56_12</name>
    <dbReference type="NCBI Taxonomy" id="1974611"/>
    <lineage>
        <taxon>Bacteria</taxon>
        <taxon>Candidatus Kaiseribacteriota</taxon>
    </lineage>
</organism>
<evidence type="ECO:0000259" key="2">
    <source>
        <dbReference type="Pfam" id="PF00188"/>
    </source>
</evidence>
<proteinExistence type="predicted"/>
<dbReference type="InterPro" id="IPR014044">
    <property type="entry name" value="CAP_dom"/>
</dbReference>
<comment type="caution">
    <text evidence="3">The sequence shown here is derived from an EMBL/GenBank/DDBJ whole genome shotgun (WGS) entry which is preliminary data.</text>
</comment>
<protein>
    <recommendedName>
        <fullName evidence="2">SCP domain-containing protein</fullName>
    </recommendedName>
</protein>
<dbReference type="PANTHER" id="PTHR31157">
    <property type="entry name" value="SCP DOMAIN-CONTAINING PROTEIN"/>
    <property type="match status" value="1"/>
</dbReference>
<name>A0A2H0U9Z8_9BACT</name>
<accession>A0A2H0U9Z8</accession>
<dbReference type="Pfam" id="PF00188">
    <property type="entry name" value="CAP"/>
    <property type="match status" value="1"/>
</dbReference>
<dbReference type="PANTHER" id="PTHR31157:SF1">
    <property type="entry name" value="SCP DOMAIN-CONTAINING PROTEIN"/>
    <property type="match status" value="1"/>
</dbReference>
<dbReference type="CDD" id="cd05379">
    <property type="entry name" value="CAP_bacterial"/>
    <property type="match status" value="1"/>
</dbReference>